<dbReference type="InterPro" id="IPR000719">
    <property type="entry name" value="Prot_kinase_dom"/>
</dbReference>
<feature type="region of interest" description="Disordered" evidence="6">
    <location>
        <begin position="296"/>
        <end position="322"/>
    </location>
</feature>
<dbReference type="SMART" id="SM00220">
    <property type="entry name" value="S_TKc"/>
    <property type="match status" value="1"/>
</dbReference>
<evidence type="ECO:0000259" key="7">
    <source>
        <dbReference type="PROSITE" id="PS50011"/>
    </source>
</evidence>
<keyword evidence="3" id="KW-0418">Kinase</keyword>
<accession>A0A423W012</accession>
<organism evidence="8 9">
    <name type="scientific">Cytospora chrysosperma</name>
    <name type="common">Cytospora canker fungus</name>
    <name type="synonym">Sphaeria chrysosperma</name>
    <dbReference type="NCBI Taxonomy" id="252740"/>
    <lineage>
        <taxon>Eukaryota</taxon>
        <taxon>Fungi</taxon>
        <taxon>Dikarya</taxon>
        <taxon>Ascomycota</taxon>
        <taxon>Pezizomycotina</taxon>
        <taxon>Sordariomycetes</taxon>
        <taxon>Sordariomycetidae</taxon>
        <taxon>Diaporthales</taxon>
        <taxon>Cytosporaceae</taxon>
        <taxon>Cytospora</taxon>
    </lineage>
</organism>
<dbReference type="SUPFAM" id="SSF56112">
    <property type="entry name" value="Protein kinase-like (PK-like)"/>
    <property type="match status" value="1"/>
</dbReference>
<dbReference type="PANTHER" id="PTHR11042">
    <property type="entry name" value="EUKARYOTIC TRANSLATION INITIATION FACTOR 2-ALPHA KINASE EIF2-ALPHA KINASE -RELATED"/>
    <property type="match status" value="1"/>
</dbReference>
<dbReference type="SUPFAM" id="SSF82171">
    <property type="entry name" value="DPP6 N-terminal domain-like"/>
    <property type="match status" value="1"/>
</dbReference>
<comment type="caution">
    <text evidence="8">The sequence shown here is derived from an EMBL/GenBank/DDBJ whole genome shotgun (WGS) entry which is preliminary data.</text>
</comment>
<feature type="compositionally biased region" description="Polar residues" evidence="6">
    <location>
        <begin position="306"/>
        <end position="318"/>
    </location>
</feature>
<gene>
    <name evidence="8" type="ORF">VSDG_05557</name>
</gene>
<evidence type="ECO:0000256" key="3">
    <source>
        <dbReference type="ARBA" id="ARBA00022777"/>
    </source>
</evidence>
<protein>
    <recommendedName>
        <fullName evidence="7">Protein kinase domain-containing protein</fullName>
    </recommendedName>
</protein>
<dbReference type="PROSITE" id="PS50011">
    <property type="entry name" value="PROTEIN_KINASE_DOM"/>
    <property type="match status" value="1"/>
</dbReference>
<comment type="similarity">
    <text evidence="5">Belongs to the protein kinase superfamily. Ser/Thr protein kinase family. GCN2 subfamily.</text>
</comment>
<keyword evidence="4" id="KW-0067">ATP-binding</keyword>
<dbReference type="GO" id="GO:0004713">
    <property type="term" value="F:protein tyrosine kinase activity"/>
    <property type="evidence" value="ECO:0007669"/>
    <property type="project" value="TreeGrafter"/>
</dbReference>
<feature type="domain" description="Protein kinase" evidence="7">
    <location>
        <begin position="1"/>
        <end position="262"/>
    </location>
</feature>
<name>A0A423W012_CYTCH</name>
<evidence type="ECO:0000313" key="9">
    <source>
        <dbReference type="Proteomes" id="UP000284375"/>
    </source>
</evidence>
<dbReference type="OrthoDB" id="5986190at2759"/>
<evidence type="ECO:0000256" key="2">
    <source>
        <dbReference type="ARBA" id="ARBA00022741"/>
    </source>
</evidence>
<dbReference type="EMBL" id="LJZO01000019">
    <property type="protein sequence ID" value="ROV96677.1"/>
    <property type="molecule type" value="Genomic_DNA"/>
</dbReference>
<dbReference type="InterPro" id="IPR011009">
    <property type="entry name" value="Kinase-like_dom_sf"/>
</dbReference>
<evidence type="ECO:0000256" key="1">
    <source>
        <dbReference type="ARBA" id="ARBA00022679"/>
    </source>
</evidence>
<dbReference type="PANTHER" id="PTHR11042:SF190">
    <property type="entry name" value="MITOSIS INHIBITOR PROTEIN KINASE MIK1"/>
    <property type="match status" value="1"/>
</dbReference>
<dbReference type="AlphaFoldDB" id="A0A423W012"/>
<feature type="compositionally biased region" description="Low complexity" evidence="6">
    <location>
        <begin position="296"/>
        <end position="305"/>
    </location>
</feature>
<dbReference type="GO" id="GO:0005634">
    <property type="term" value="C:nucleus"/>
    <property type="evidence" value="ECO:0007669"/>
    <property type="project" value="TreeGrafter"/>
</dbReference>
<dbReference type="InterPro" id="IPR050339">
    <property type="entry name" value="CC_SR_Kinase"/>
</dbReference>
<evidence type="ECO:0000256" key="4">
    <source>
        <dbReference type="ARBA" id="ARBA00022840"/>
    </source>
</evidence>
<proteinExistence type="inferred from homology"/>
<reference evidence="8 9" key="1">
    <citation type="submission" date="2015-09" db="EMBL/GenBank/DDBJ databases">
        <title>Host preference determinants of Valsa canker pathogens revealed by comparative genomics.</title>
        <authorList>
            <person name="Yin Z."/>
            <person name="Huang L."/>
        </authorList>
    </citation>
    <scope>NUCLEOTIDE SEQUENCE [LARGE SCALE GENOMIC DNA]</scope>
    <source>
        <strain evidence="8 9">YSFL</strain>
    </source>
</reference>
<dbReference type="STRING" id="252740.A0A423W012"/>
<evidence type="ECO:0000256" key="6">
    <source>
        <dbReference type="SAM" id="MobiDB-lite"/>
    </source>
</evidence>
<dbReference type="GO" id="GO:0005737">
    <property type="term" value="C:cytoplasm"/>
    <property type="evidence" value="ECO:0007669"/>
    <property type="project" value="TreeGrafter"/>
</dbReference>
<dbReference type="InterPro" id="IPR008271">
    <property type="entry name" value="Ser/Thr_kinase_AS"/>
</dbReference>
<dbReference type="GO" id="GO:0005524">
    <property type="term" value="F:ATP binding"/>
    <property type="evidence" value="ECO:0007669"/>
    <property type="project" value="UniProtKB-KW"/>
</dbReference>
<keyword evidence="2" id="KW-0547">Nucleotide-binding</keyword>
<evidence type="ECO:0000313" key="8">
    <source>
        <dbReference type="EMBL" id="ROV96677.1"/>
    </source>
</evidence>
<keyword evidence="9" id="KW-1185">Reference proteome</keyword>
<dbReference type="Pfam" id="PF00069">
    <property type="entry name" value="Pkinase"/>
    <property type="match status" value="1"/>
</dbReference>
<sequence length="695" mass="77945">MPSTQFYDVREKFPQINAADYELHRSLLKQSAQLADALKFLHEGFRTVADDWKVVCAHMDLKPANIIIFESHDGIVGKWKICDFGISVFYAEQKGQRGEVVSIGDYFNKFRSTQRSPRRPPGAFQAPEIEFPAKLEIEDIEDTRSSDIWSFGAIFAEVLAYASGRSASVKKFRQLRTQHTSRRPARDDFFYTWVPPKDVRHTTYNDCEVRSQVSGWLHGVGVEMPASSPPAACLKCWATCVKNILEVQPEKRPNAATLDQWILSLQKHTTKSGKTQCITTFPTRLHSEAGSSASSLVDSIRSSISTPHDGTGTSNSSEVPPIQGRVPKVIFKDVFGPTRSPNTYGFPDIPRRLSNGQSSQVTSFDLASPEIIDFDLDEHKSAFLGKTEFQVFRLSPRKHSMDFREHGAFTLVEKEQKWRGISLSGEYLVIWGTVSNSPALRVYDISGNPMLLQGSGTLPNFDPRKRIAISKQGYIAIISNNLIYVLKARDQTIYRRVEMPRQGTFRKFLSVSFDDSGSILYAWGNQDAIYGALFAYEFTKETDPEIPIFDGKYQNDFNGQDVVIMPLQGQTECVIAVDSKYFMGCIDCERRESTLRRISTPACQSLMDRGLTPQHIFGPVQGPDTVAACVFNDSLILVQSTRPGRFTGSKNWIGQVCQQPLCPHEMSDLTALRPLATLGQRPRVDPKAGLNTMVK</sequence>
<dbReference type="Proteomes" id="UP000284375">
    <property type="component" value="Unassembled WGS sequence"/>
</dbReference>
<dbReference type="PROSITE" id="PS00108">
    <property type="entry name" value="PROTEIN_KINASE_ST"/>
    <property type="match status" value="1"/>
</dbReference>
<evidence type="ECO:0000256" key="5">
    <source>
        <dbReference type="ARBA" id="ARBA00037982"/>
    </source>
</evidence>
<dbReference type="GO" id="GO:0110031">
    <property type="term" value="P:negative regulation of G2/MI transition of meiotic cell cycle"/>
    <property type="evidence" value="ECO:0007669"/>
    <property type="project" value="TreeGrafter"/>
</dbReference>
<keyword evidence="1" id="KW-0808">Transferase</keyword>
<dbReference type="Gene3D" id="1.10.510.10">
    <property type="entry name" value="Transferase(Phosphotransferase) domain 1"/>
    <property type="match status" value="1"/>
</dbReference>